<dbReference type="AlphaFoldDB" id="A0A4Y7KPG6"/>
<organism evidence="1 2">
    <name type="scientific">Papaver somniferum</name>
    <name type="common">Opium poppy</name>
    <dbReference type="NCBI Taxonomy" id="3469"/>
    <lineage>
        <taxon>Eukaryota</taxon>
        <taxon>Viridiplantae</taxon>
        <taxon>Streptophyta</taxon>
        <taxon>Embryophyta</taxon>
        <taxon>Tracheophyta</taxon>
        <taxon>Spermatophyta</taxon>
        <taxon>Magnoliopsida</taxon>
        <taxon>Ranunculales</taxon>
        <taxon>Papaveraceae</taxon>
        <taxon>Papaveroideae</taxon>
        <taxon>Papaver</taxon>
    </lineage>
</organism>
<dbReference type="Proteomes" id="UP000316621">
    <property type="component" value="Chromosome 8"/>
</dbReference>
<reference evidence="1 2" key="1">
    <citation type="journal article" date="2018" name="Science">
        <title>The opium poppy genome and morphinan production.</title>
        <authorList>
            <person name="Guo L."/>
            <person name="Winzer T."/>
            <person name="Yang X."/>
            <person name="Li Y."/>
            <person name="Ning Z."/>
            <person name="He Z."/>
            <person name="Teodor R."/>
            <person name="Lu Y."/>
            <person name="Bowser T.A."/>
            <person name="Graham I.A."/>
            <person name="Ye K."/>
        </authorList>
    </citation>
    <scope>NUCLEOTIDE SEQUENCE [LARGE SCALE GENOMIC DNA]</scope>
    <source>
        <strain evidence="2">cv. HN1</strain>
        <tissue evidence="1">Leaves</tissue>
    </source>
</reference>
<proteinExistence type="predicted"/>
<evidence type="ECO:0000313" key="1">
    <source>
        <dbReference type="EMBL" id="RZC75254.1"/>
    </source>
</evidence>
<protein>
    <submittedName>
        <fullName evidence="1">Uncharacterized protein</fullName>
    </submittedName>
</protein>
<accession>A0A4Y7KPG6</accession>
<gene>
    <name evidence="1" type="ORF">C5167_050737</name>
</gene>
<dbReference type="Gramene" id="RZC75254">
    <property type="protein sequence ID" value="RZC75254"/>
    <property type="gene ID" value="C5167_050737"/>
</dbReference>
<name>A0A4Y7KPG6_PAPSO</name>
<dbReference type="EMBL" id="CM010722">
    <property type="protein sequence ID" value="RZC75254.1"/>
    <property type="molecule type" value="Genomic_DNA"/>
</dbReference>
<sequence>MLSFRFLMTEEVRLFRLLDRVSDESTSEALAVPELLGHHSYILMEHTLNQNGWNQNTWAKSNIAPIGSIRPVDKVGDCILHLVDRRFIFVIIFIILEGIPFERLFCSSIAFKNKENILHVKPGKKQDRRSHELKDLNGFSMSILGI</sequence>
<evidence type="ECO:0000313" key="2">
    <source>
        <dbReference type="Proteomes" id="UP000316621"/>
    </source>
</evidence>
<keyword evidence="2" id="KW-1185">Reference proteome</keyword>